<keyword evidence="2" id="KW-1185">Reference proteome</keyword>
<dbReference type="KEGG" id="clup:CLUP02_14642"/>
<dbReference type="RefSeq" id="XP_049150715.1">
    <property type="nucleotide sequence ID" value="XM_049293569.1"/>
</dbReference>
<gene>
    <name evidence="1" type="ORF">CLUP02_14642</name>
</gene>
<organism evidence="1 2">
    <name type="scientific">Colletotrichum lupini</name>
    <dbReference type="NCBI Taxonomy" id="145971"/>
    <lineage>
        <taxon>Eukaryota</taxon>
        <taxon>Fungi</taxon>
        <taxon>Dikarya</taxon>
        <taxon>Ascomycota</taxon>
        <taxon>Pezizomycotina</taxon>
        <taxon>Sordariomycetes</taxon>
        <taxon>Hypocreomycetidae</taxon>
        <taxon>Glomerellales</taxon>
        <taxon>Glomerellaceae</taxon>
        <taxon>Colletotrichum</taxon>
        <taxon>Colletotrichum acutatum species complex</taxon>
    </lineage>
</organism>
<evidence type="ECO:0000313" key="1">
    <source>
        <dbReference type="EMBL" id="UQC89114.1"/>
    </source>
</evidence>
<dbReference type="GeneID" id="73348579"/>
<dbReference type="EMBL" id="CP019480">
    <property type="protein sequence ID" value="UQC89114.1"/>
    <property type="molecule type" value="Genomic_DNA"/>
</dbReference>
<reference evidence="1" key="1">
    <citation type="journal article" date="2021" name="Mol. Plant Microbe Interact.">
        <title>Complete Genome Sequence of the Plant-Pathogenic Fungus Colletotrichum lupini.</title>
        <authorList>
            <person name="Baroncelli R."/>
            <person name="Pensec F."/>
            <person name="Da Lio D."/>
            <person name="Boufleur T."/>
            <person name="Vicente I."/>
            <person name="Sarrocco S."/>
            <person name="Picot A."/>
            <person name="Baraldi E."/>
            <person name="Sukno S."/>
            <person name="Thon M."/>
            <person name="Le Floch G."/>
        </authorList>
    </citation>
    <scope>NUCLEOTIDE SEQUENCE</scope>
    <source>
        <strain evidence="1">IMI 504893</strain>
    </source>
</reference>
<sequence length="72" mass="7943">MTNLTRLIGDLPAETQFGRRSEAAISCTLRPVLIFPAHLCNLVAQAEDHMSEGAVLTVTNIEQNDEIEHRPS</sequence>
<dbReference type="Proteomes" id="UP000830671">
    <property type="component" value="Chromosome 8"/>
</dbReference>
<protein>
    <submittedName>
        <fullName evidence="1">Uncharacterized protein</fullName>
    </submittedName>
</protein>
<name>A0A9Q8T4F0_9PEZI</name>
<accession>A0A9Q8T4F0</accession>
<proteinExistence type="predicted"/>
<evidence type="ECO:0000313" key="2">
    <source>
        <dbReference type="Proteomes" id="UP000830671"/>
    </source>
</evidence>
<dbReference type="AlphaFoldDB" id="A0A9Q8T4F0"/>